<feature type="region of interest" description="Disordered" evidence="4">
    <location>
        <begin position="493"/>
        <end position="514"/>
    </location>
</feature>
<evidence type="ECO:0000256" key="3">
    <source>
        <dbReference type="ARBA" id="ARBA00022801"/>
    </source>
</evidence>
<keyword evidence="3" id="KW-0378">Hydrolase</keyword>
<dbReference type="InterPro" id="IPR002884">
    <property type="entry name" value="P_dom"/>
</dbReference>
<sequence>MKKIYLLLLILPLIGFSQEKSFWSKTNTNRIKQDQLVERNSTPSKFDVYNLNFEGIRNSLSNAISRNSNEASDLFVKFPNANGDMERYQIYEASIMEPEFAAKHPEIQSYVGINIDNPGTTMRFSTTVFGFHASIYTIGKTYYIDPYTSDLNTYILYAKENLYSDIDRIGCQLIEEIDSRTNERDLNVNTQRNANDQMLRTFRFALASTQEYSNFHIDASPQIETTDAERRATVLAAMNVTMTRVNGLYERDLSATMVLVDNTSIIFLAENDGYTNNDGFTMLNQNQSIIDSNIGTANYDVGHVFSTGGGGVASLGGICTDGTGGFGNNKARAVTGLPSPVGDPYDVDFVAHEIGHHFGARHTFNGSQGNCAGGNRTAATSVEPGSGSTIMAYAGICAGDNIQSNSDDHFNAISIDEMYERITATGAYAGFPTCSVNTANSNLAPTANAGANYTIPFGTAFTLTGTGSDPDGGTISYNWEQVDNGAIIGAGQPSPTDASGPMFRSRPSQSTGDRTFPQLSDILADNLTPQWEVIPNVARTMNFALTVRDNQSPNGGQTNRSDMVVTVVNTGPFQVTTQSTPVVFAENSSTTVEWDVAGTTANGINTSQVNILLSTDGGLNFNTTLAANTSNDGSETITFPSGVTSGDCRIKVEAVGNIYFAINKSFFAIGNYTIVNNETCTDYTFNINQTIPFSTTNYTGYGLTINDSEVITDVDVTVNMTHPNNGEIFHGIRGPEDTAGLQELINGSCGGTANSNITFDDEASTLNCSAINTGGSAMPAEPLSAIDGQNSNGQWVFFITDTVAANNGTIDSVTITVCSGITEAVLGDNDFELNDFALFPNPSKGDFTLQFNSSSGKDIDVSVYDISGKLVYNKNYGSTSRFDKQINLNTVSTGIYIMKVNDGDKNVTRKLIVE</sequence>
<evidence type="ECO:0000256" key="4">
    <source>
        <dbReference type="SAM" id="MobiDB-lite"/>
    </source>
</evidence>
<dbReference type="SUPFAM" id="SSF55486">
    <property type="entry name" value="Metalloproteases ('zincins'), catalytic domain"/>
    <property type="match status" value="1"/>
</dbReference>
<protein>
    <recommendedName>
        <fullName evidence="5">P/Homo B domain-containing protein</fullName>
    </recommendedName>
</protein>
<dbReference type="InterPro" id="IPR013783">
    <property type="entry name" value="Ig-like_fold"/>
</dbReference>
<evidence type="ECO:0000259" key="5">
    <source>
        <dbReference type="PROSITE" id="PS51829"/>
    </source>
</evidence>
<keyword evidence="2" id="KW-0732">Signal</keyword>
<dbReference type="Proteomes" id="UP000624701">
    <property type="component" value="Unassembled WGS sequence"/>
</dbReference>
<dbReference type="InterPro" id="IPR026444">
    <property type="entry name" value="Secre_tail"/>
</dbReference>
<keyword evidence="7" id="KW-1185">Reference proteome</keyword>
<dbReference type="PROSITE" id="PS51829">
    <property type="entry name" value="P_HOMO_B"/>
    <property type="match status" value="1"/>
</dbReference>
<evidence type="ECO:0000313" key="6">
    <source>
        <dbReference type="EMBL" id="GGI57329.1"/>
    </source>
</evidence>
<name>A0ABQ2BYM0_9FLAO</name>
<dbReference type="InterPro" id="IPR024079">
    <property type="entry name" value="MetalloPept_cat_dom_sf"/>
</dbReference>
<evidence type="ECO:0000256" key="1">
    <source>
        <dbReference type="ARBA" id="ARBA00022670"/>
    </source>
</evidence>
<evidence type="ECO:0000313" key="7">
    <source>
        <dbReference type="Proteomes" id="UP000624701"/>
    </source>
</evidence>
<dbReference type="InterPro" id="IPR008979">
    <property type="entry name" value="Galactose-bd-like_sf"/>
</dbReference>
<evidence type="ECO:0000256" key="2">
    <source>
        <dbReference type="ARBA" id="ARBA00022729"/>
    </source>
</evidence>
<dbReference type="SUPFAM" id="SSF49785">
    <property type="entry name" value="Galactose-binding domain-like"/>
    <property type="match status" value="1"/>
</dbReference>
<dbReference type="RefSeq" id="WP_188374248.1">
    <property type="nucleotide sequence ID" value="NZ_BMDQ01000002.1"/>
</dbReference>
<dbReference type="Gene3D" id="3.40.390.10">
    <property type="entry name" value="Collagenase (Catalytic Domain)"/>
    <property type="match status" value="1"/>
</dbReference>
<dbReference type="Gene3D" id="2.60.120.260">
    <property type="entry name" value="Galactose-binding domain-like"/>
    <property type="match status" value="1"/>
</dbReference>
<accession>A0ABQ2BYM0</accession>
<dbReference type="Pfam" id="PF13574">
    <property type="entry name" value="Reprolysin_2"/>
    <property type="match status" value="1"/>
</dbReference>
<gene>
    <name evidence="6" type="ORF">GCM10011444_16380</name>
</gene>
<dbReference type="NCBIfam" id="TIGR04183">
    <property type="entry name" value="Por_Secre_tail"/>
    <property type="match status" value="1"/>
</dbReference>
<dbReference type="EMBL" id="BMDQ01000002">
    <property type="protein sequence ID" value="GGI57329.1"/>
    <property type="molecule type" value="Genomic_DNA"/>
</dbReference>
<organism evidence="6 7">
    <name type="scientific">Winogradskyella haliclonae</name>
    <dbReference type="NCBI Taxonomy" id="2048558"/>
    <lineage>
        <taxon>Bacteria</taxon>
        <taxon>Pseudomonadati</taxon>
        <taxon>Bacteroidota</taxon>
        <taxon>Flavobacteriia</taxon>
        <taxon>Flavobacteriales</taxon>
        <taxon>Flavobacteriaceae</taxon>
        <taxon>Winogradskyella</taxon>
    </lineage>
</organism>
<proteinExistence type="predicted"/>
<dbReference type="Gene3D" id="2.60.40.10">
    <property type="entry name" value="Immunoglobulins"/>
    <property type="match status" value="1"/>
</dbReference>
<comment type="caution">
    <text evidence="6">The sequence shown here is derived from an EMBL/GenBank/DDBJ whole genome shotgun (WGS) entry which is preliminary data.</text>
</comment>
<dbReference type="Pfam" id="PF18962">
    <property type="entry name" value="Por_Secre_tail"/>
    <property type="match status" value="1"/>
</dbReference>
<feature type="domain" description="P/Homo B" evidence="5">
    <location>
        <begin position="675"/>
        <end position="824"/>
    </location>
</feature>
<reference evidence="7" key="1">
    <citation type="journal article" date="2019" name="Int. J. Syst. Evol. Microbiol.">
        <title>The Global Catalogue of Microorganisms (GCM) 10K type strain sequencing project: providing services to taxonomists for standard genome sequencing and annotation.</title>
        <authorList>
            <consortium name="The Broad Institute Genomics Platform"/>
            <consortium name="The Broad Institute Genome Sequencing Center for Infectious Disease"/>
            <person name="Wu L."/>
            <person name="Ma J."/>
        </authorList>
    </citation>
    <scope>NUCLEOTIDE SEQUENCE [LARGE SCALE GENOMIC DNA]</scope>
    <source>
        <strain evidence="7">CCM 8681</strain>
    </source>
</reference>
<keyword evidence="1" id="KW-0645">Protease</keyword>